<comment type="caution">
    <text evidence="9">The sequence shown here is derived from an EMBL/GenBank/DDBJ whole genome shotgun (WGS) entry which is preliminary data.</text>
</comment>
<feature type="transmembrane region" description="Helical" evidence="7">
    <location>
        <begin position="210"/>
        <end position="229"/>
    </location>
</feature>
<dbReference type="NCBIfam" id="TIGR00711">
    <property type="entry name" value="efflux_EmrB"/>
    <property type="match status" value="1"/>
</dbReference>
<keyword evidence="5 7" id="KW-1133">Transmembrane helix</keyword>
<dbReference type="InterPro" id="IPR004638">
    <property type="entry name" value="EmrB-like"/>
</dbReference>
<dbReference type="Gene3D" id="1.20.1720.10">
    <property type="entry name" value="Multidrug resistance protein D"/>
    <property type="match status" value="1"/>
</dbReference>
<dbReference type="EMBL" id="VLKF01000001">
    <property type="protein sequence ID" value="TWH74819.1"/>
    <property type="molecule type" value="Genomic_DNA"/>
</dbReference>
<dbReference type="SUPFAM" id="SSF103473">
    <property type="entry name" value="MFS general substrate transporter"/>
    <property type="match status" value="1"/>
</dbReference>
<evidence type="ECO:0000313" key="9">
    <source>
        <dbReference type="EMBL" id="TWH74819.1"/>
    </source>
</evidence>
<feature type="transmembrane region" description="Helical" evidence="7">
    <location>
        <begin position="417"/>
        <end position="439"/>
    </location>
</feature>
<dbReference type="GO" id="GO:0022857">
    <property type="term" value="F:transmembrane transporter activity"/>
    <property type="evidence" value="ECO:0007669"/>
    <property type="project" value="InterPro"/>
</dbReference>
<gene>
    <name evidence="9" type="ORF">JD78_03364</name>
</gene>
<feature type="transmembrane region" description="Helical" evidence="7">
    <location>
        <begin position="459"/>
        <end position="478"/>
    </location>
</feature>
<keyword evidence="10" id="KW-1185">Reference proteome</keyword>
<dbReference type="AlphaFoldDB" id="A0A562IUY7"/>
<feature type="transmembrane region" description="Helical" evidence="7">
    <location>
        <begin position="21"/>
        <end position="42"/>
    </location>
</feature>
<keyword evidence="2" id="KW-0813">Transport</keyword>
<comment type="subcellular location">
    <subcellularLocation>
        <location evidence="1">Cell membrane</location>
        <topology evidence="1">Multi-pass membrane protein</topology>
    </subcellularLocation>
</comment>
<evidence type="ECO:0000256" key="1">
    <source>
        <dbReference type="ARBA" id="ARBA00004651"/>
    </source>
</evidence>
<dbReference type="RefSeq" id="WP_228395108.1">
    <property type="nucleotide sequence ID" value="NZ_JABGDC010000071.1"/>
</dbReference>
<feature type="domain" description="Major facilitator superfamily (MFS) profile" evidence="8">
    <location>
        <begin position="24"/>
        <end position="482"/>
    </location>
</feature>
<dbReference type="InterPro" id="IPR020846">
    <property type="entry name" value="MFS_dom"/>
</dbReference>
<name>A0A562IUY7_9ACTN</name>
<evidence type="ECO:0000313" key="10">
    <source>
        <dbReference type="Proteomes" id="UP000321490"/>
    </source>
</evidence>
<evidence type="ECO:0000259" key="8">
    <source>
        <dbReference type="PROSITE" id="PS50850"/>
    </source>
</evidence>
<feature type="transmembrane region" description="Helical" evidence="7">
    <location>
        <begin position="280"/>
        <end position="303"/>
    </location>
</feature>
<dbReference type="PANTHER" id="PTHR42718:SF46">
    <property type="entry name" value="BLR6921 PROTEIN"/>
    <property type="match status" value="1"/>
</dbReference>
<feature type="transmembrane region" description="Helical" evidence="7">
    <location>
        <begin position="344"/>
        <end position="363"/>
    </location>
</feature>
<dbReference type="PANTHER" id="PTHR42718">
    <property type="entry name" value="MAJOR FACILITATOR SUPERFAMILY MULTIDRUG TRANSPORTER MFSC"/>
    <property type="match status" value="1"/>
</dbReference>
<feature type="transmembrane region" description="Helical" evidence="7">
    <location>
        <begin position="241"/>
        <end position="259"/>
    </location>
</feature>
<proteinExistence type="predicted"/>
<keyword evidence="6 7" id="KW-0472">Membrane</keyword>
<keyword evidence="4 7" id="KW-0812">Transmembrane</keyword>
<dbReference type="Pfam" id="PF07690">
    <property type="entry name" value="MFS_1"/>
    <property type="match status" value="1"/>
</dbReference>
<feature type="transmembrane region" description="Helical" evidence="7">
    <location>
        <begin position="315"/>
        <end position="337"/>
    </location>
</feature>
<dbReference type="PROSITE" id="PS00216">
    <property type="entry name" value="SUGAR_TRANSPORT_1"/>
    <property type="match status" value="1"/>
</dbReference>
<dbReference type="GO" id="GO:0005886">
    <property type="term" value="C:plasma membrane"/>
    <property type="evidence" value="ECO:0007669"/>
    <property type="project" value="UniProtKB-SubCell"/>
</dbReference>
<dbReference type="Proteomes" id="UP000321490">
    <property type="component" value="Unassembled WGS sequence"/>
</dbReference>
<keyword evidence="3" id="KW-1003">Cell membrane</keyword>
<evidence type="ECO:0000256" key="6">
    <source>
        <dbReference type="ARBA" id="ARBA00023136"/>
    </source>
</evidence>
<protein>
    <submittedName>
        <fullName evidence="9">EmrB/QacA subfamily drug resistance transporter</fullName>
    </submittedName>
</protein>
<dbReference type="InterPro" id="IPR005829">
    <property type="entry name" value="Sugar_transporter_CS"/>
</dbReference>
<feature type="transmembrane region" description="Helical" evidence="7">
    <location>
        <begin position="177"/>
        <end position="198"/>
    </location>
</feature>
<dbReference type="InterPro" id="IPR011701">
    <property type="entry name" value="MFS"/>
</dbReference>
<dbReference type="InterPro" id="IPR036259">
    <property type="entry name" value="MFS_trans_sf"/>
</dbReference>
<dbReference type="PROSITE" id="PS50850">
    <property type="entry name" value="MFS"/>
    <property type="match status" value="1"/>
</dbReference>
<accession>A0A562IUY7</accession>
<dbReference type="CDD" id="cd17321">
    <property type="entry name" value="MFS_MMR_MDR_like"/>
    <property type="match status" value="1"/>
</dbReference>
<feature type="transmembrane region" description="Helical" evidence="7">
    <location>
        <begin position="62"/>
        <end position="82"/>
    </location>
</feature>
<organism evidence="9 10">
    <name type="scientific">Modestobacter roseus</name>
    <dbReference type="NCBI Taxonomy" id="1181884"/>
    <lineage>
        <taxon>Bacteria</taxon>
        <taxon>Bacillati</taxon>
        <taxon>Actinomycetota</taxon>
        <taxon>Actinomycetes</taxon>
        <taxon>Geodermatophilales</taxon>
        <taxon>Geodermatophilaceae</taxon>
        <taxon>Modestobacter</taxon>
    </lineage>
</organism>
<sequence>MSDTLVSRSTTVDDPPDHARRWWVLAVLAVAQLMVVLDATVVNIALPYAQADLAFSDADRQWVITAYALAFGSLLLIGGRIADLLGRKAVFLVGLGGFAVASAVGGAATDFGMLVAARAVQGAFGALLAPAGLSLLATTFVTARERGRAFGIYGGIAGAGASIGLLLGGVLTEYASWRWTMYVNLFFAIAALVGGFLLITHRASAHRPRLDLPGTLLVSAGLFALVYGFSRAESDGWSDGVTVGLLVAAALLLTAFVVLETRVRHPLLPMRVVLDRNRGGAYLAMALAAAGMFGVFLFLTYYLQATLGYSAVRAGIAFLPMTGALIVTAGAASTVLAPRVPPRILVPGGMLLSAAGMVVLTRIDIQSHYSTTVLPAILLTGVGLGLVFATSFSLGTLGVTEDDAGVASAMVNTTQQVGGSIGAALLNTIAATAAADWIGGHAGGPTLLAEAAVHSYTTAFWWAAAIFAVGGVLSAVVLRPGVPEIDESTAVVAL</sequence>
<feature type="transmembrane region" description="Helical" evidence="7">
    <location>
        <begin position="375"/>
        <end position="397"/>
    </location>
</feature>
<reference evidence="9 10" key="1">
    <citation type="submission" date="2019-07" db="EMBL/GenBank/DDBJ databases">
        <title>R&amp;d 2014.</title>
        <authorList>
            <person name="Klenk H.-P."/>
        </authorList>
    </citation>
    <scope>NUCLEOTIDE SEQUENCE [LARGE SCALE GENOMIC DNA]</scope>
    <source>
        <strain evidence="9 10">DSM 45764</strain>
    </source>
</reference>
<evidence type="ECO:0000256" key="5">
    <source>
        <dbReference type="ARBA" id="ARBA00022989"/>
    </source>
</evidence>
<feature type="transmembrane region" description="Helical" evidence="7">
    <location>
        <begin position="150"/>
        <end position="171"/>
    </location>
</feature>
<dbReference type="Gene3D" id="1.20.1250.20">
    <property type="entry name" value="MFS general substrate transporter like domains"/>
    <property type="match status" value="1"/>
</dbReference>
<evidence type="ECO:0000256" key="4">
    <source>
        <dbReference type="ARBA" id="ARBA00022692"/>
    </source>
</evidence>
<evidence type="ECO:0000256" key="2">
    <source>
        <dbReference type="ARBA" id="ARBA00022448"/>
    </source>
</evidence>
<feature type="transmembrane region" description="Helical" evidence="7">
    <location>
        <begin position="120"/>
        <end position="143"/>
    </location>
</feature>
<feature type="transmembrane region" description="Helical" evidence="7">
    <location>
        <begin position="89"/>
        <end position="108"/>
    </location>
</feature>
<evidence type="ECO:0000256" key="3">
    <source>
        <dbReference type="ARBA" id="ARBA00022475"/>
    </source>
</evidence>
<evidence type="ECO:0000256" key="7">
    <source>
        <dbReference type="SAM" id="Phobius"/>
    </source>
</evidence>